<dbReference type="InterPro" id="IPR021109">
    <property type="entry name" value="Peptidase_aspartic_dom_sf"/>
</dbReference>
<gene>
    <name evidence="1" type="ORF">Rhe02_45880</name>
</gene>
<dbReference type="RefSeq" id="WP_203910328.1">
    <property type="nucleotide sequence ID" value="NZ_BONY01000027.1"/>
</dbReference>
<name>A0A8J3VI00_9ACTN</name>
<reference evidence="1" key="1">
    <citation type="submission" date="2021-01" db="EMBL/GenBank/DDBJ databases">
        <title>Whole genome shotgun sequence of Rhizocola hellebori NBRC 109834.</title>
        <authorList>
            <person name="Komaki H."/>
            <person name="Tamura T."/>
        </authorList>
    </citation>
    <scope>NUCLEOTIDE SEQUENCE</scope>
    <source>
        <strain evidence="1">NBRC 109834</strain>
    </source>
</reference>
<proteinExistence type="predicted"/>
<sequence length="263" mass="27891">MFSLPMEIQPDPDDPDLAVLFVAGQIDGRPYRLMLDTGAAKSRVAVDEYTSTLPVAGERQSNGVFGVTFTDELVLLGQLIVGPIEKTNLMVVRSSADRPSLVGMDALGDMALVVDFDRSQVHFAPGGSLPASQPLHRSPGGQPYLHLQFPGAVGLTCWDTGASVTVVNTAFVAANSSLFTPLAASTGTDSTGESQETPMYRMAAATVGGITLAAHTVAAVPLPQDPMPMDLVLGYPALRQYNWTMDFPHNRWDATPVTSDSGQ</sequence>
<accession>A0A8J3VI00</accession>
<dbReference type="AlphaFoldDB" id="A0A8J3VI00"/>
<dbReference type="SUPFAM" id="SSF50630">
    <property type="entry name" value="Acid proteases"/>
    <property type="match status" value="2"/>
</dbReference>
<comment type="caution">
    <text evidence="1">The sequence shown here is derived from an EMBL/GenBank/DDBJ whole genome shotgun (WGS) entry which is preliminary data.</text>
</comment>
<dbReference type="EMBL" id="BONY01000027">
    <property type="protein sequence ID" value="GIH06521.1"/>
    <property type="molecule type" value="Genomic_DNA"/>
</dbReference>
<evidence type="ECO:0000313" key="1">
    <source>
        <dbReference type="EMBL" id="GIH06521.1"/>
    </source>
</evidence>
<evidence type="ECO:0008006" key="3">
    <source>
        <dbReference type="Google" id="ProtNLM"/>
    </source>
</evidence>
<keyword evidence="2" id="KW-1185">Reference proteome</keyword>
<dbReference type="Proteomes" id="UP000612899">
    <property type="component" value="Unassembled WGS sequence"/>
</dbReference>
<protein>
    <recommendedName>
        <fullName evidence="3">Peptidase A2 domain-containing protein</fullName>
    </recommendedName>
</protein>
<dbReference type="Pfam" id="PF13650">
    <property type="entry name" value="Asp_protease_2"/>
    <property type="match status" value="1"/>
</dbReference>
<evidence type="ECO:0000313" key="2">
    <source>
        <dbReference type="Proteomes" id="UP000612899"/>
    </source>
</evidence>
<dbReference type="Gene3D" id="2.40.70.10">
    <property type="entry name" value="Acid Proteases"/>
    <property type="match status" value="2"/>
</dbReference>
<organism evidence="1 2">
    <name type="scientific">Rhizocola hellebori</name>
    <dbReference type="NCBI Taxonomy" id="1392758"/>
    <lineage>
        <taxon>Bacteria</taxon>
        <taxon>Bacillati</taxon>
        <taxon>Actinomycetota</taxon>
        <taxon>Actinomycetes</taxon>
        <taxon>Micromonosporales</taxon>
        <taxon>Micromonosporaceae</taxon>
        <taxon>Rhizocola</taxon>
    </lineage>
</organism>